<dbReference type="CDD" id="cd06581">
    <property type="entry name" value="TM_PBP1_LivM_like"/>
    <property type="match status" value="1"/>
</dbReference>
<keyword evidence="5 7" id="KW-0472">Membrane</keyword>
<evidence type="ECO:0000256" key="4">
    <source>
        <dbReference type="ARBA" id="ARBA00022989"/>
    </source>
</evidence>
<dbReference type="GO" id="GO:0005886">
    <property type="term" value="C:plasma membrane"/>
    <property type="evidence" value="ECO:0007669"/>
    <property type="project" value="UniProtKB-SubCell"/>
</dbReference>
<feature type="transmembrane region" description="Helical" evidence="7">
    <location>
        <begin position="173"/>
        <end position="192"/>
    </location>
</feature>
<dbReference type="Proteomes" id="UP000565724">
    <property type="component" value="Unassembled WGS sequence"/>
</dbReference>
<dbReference type="RefSeq" id="WP_175348103.1">
    <property type="nucleotide sequence ID" value="NZ_JABMCI010000066.1"/>
</dbReference>
<evidence type="ECO:0000313" key="8">
    <source>
        <dbReference type="EMBL" id="NUU18188.1"/>
    </source>
</evidence>
<dbReference type="InterPro" id="IPR001851">
    <property type="entry name" value="ABC_transp_permease"/>
</dbReference>
<evidence type="ECO:0000256" key="2">
    <source>
        <dbReference type="ARBA" id="ARBA00022475"/>
    </source>
</evidence>
<dbReference type="EMBL" id="JABMCI010000066">
    <property type="protein sequence ID" value="NUU18188.1"/>
    <property type="molecule type" value="Genomic_DNA"/>
</dbReference>
<dbReference type="GO" id="GO:0015658">
    <property type="term" value="F:branched-chain amino acid transmembrane transporter activity"/>
    <property type="evidence" value="ECO:0007669"/>
    <property type="project" value="InterPro"/>
</dbReference>
<evidence type="ECO:0000256" key="7">
    <source>
        <dbReference type="SAM" id="Phobius"/>
    </source>
</evidence>
<comment type="subcellular location">
    <subcellularLocation>
        <location evidence="1">Cell membrane</location>
        <topology evidence="1">Multi-pass membrane protein</topology>
    </subcellularLocation>
</comment>
<name>A0A7Y6DY04_9CELL</name>
<accession>A0A7Y6DY04</accession>
<feature type="transmembrane region" description="Helical" evidence="7">
    <location>
        <begin position="66"/>
        <end position="83"/>
    </location>
</feature>
<reference evidence="8 9" key="1">
    <citation type="submission" date="2020-05" db="EMBL/GenBank/DDBJ databases">
        <title>Genome Sequencing of Type Strains.</title>
        <authorList>
            <person name="Lemaire J.F."/>
            <person name="Inderbitzin P."/>
            <person name="Gregorio O.A."/>
            <person name="Collins S.B."/>
            <person name="Wespe N."/>
            <person name="Knight-Connoni V."/>
        </authorList>
    </citation>
    <scope>NUCLEOTIDE SEQUENCE [LARGE SCALE GENOMIC DNA]</scope>
    <source>
        <strain evidence="8 9">ATCC 25174</strain>
    </source>
</reference>
<dbReference type="PANTHER" id="PTHR30482">
    <property type="entry name" value="HIGH-AFFINITY BRANCHED-CHAIN AMINO ACID TRANSPORT SYSTEM PERMEASE"/>
    <property type="match status" value="1"/>
</dbReference>
<gene>
    <name evidence="8" type="ORF">HP550_13105</name>
</gene>
<dbReference type="Pfam" id="PF02653">
    <property type="entry name" value="BPD_transp_2"/>
    <property type="match status" value="1"/>
</dbReference>
<keyword evidence="3 7" id="KW-0812">Transmembrane</keyword>
<feature type="transmembrane region" description="Helical" evidence="7">
    <location>
        <begin position="223"/>
        <end position="245"/>
    </location>
</feature>
<keyword evidence="4 7" id="KW-1133">Transmembrane helix</keyword>
<comment type="caution">
    <text evidence="8">The sequence shown here is derived from an EMBL/GenBank/DDBJ whole genome shotgun (WGS) entry which is preliminary data.</text>
</comment>
<evidence type="ECO:0000256" key="5">
    <source>
        <dbReference type="ARBA" id="ARBA00023136"/>
    </source>
</evidence>
<feature type="region of interest" description="Disordered" evidence="6">
    <location>
        <begin position="333"/>
        <end position="363"/>
    </location>
</feature>
<dbReference type="InterPro" id="IPR043428">
    <property type="entry name" value="LivM-like"/>
</dbReference>
<proteinExistence type="predicted"/>
<protein>
    <submittedName>
        <fullName evidence="8">Branched-chain amino acid ABC transporter permease</fullName>
    </submittedName>
</protein>
<feature type="transmembrane region" description="Helical" evidence="7">
    <location>
        <begin position="308"/>
        <end position="328"/>
    </location>
</feature>
<feature type="transmembrane region" description="Helical" evidence="7">
    <location>
        <begin position="40"/>
        <end position="59"/>
    </location>
</feature>
<feature type="transmembrane region" description="Helical" evidence="7">
    <location>
        <begin position="95"/>
        <end position="117"/>
    </location>
</feature>
<sequence>MNRRQRLPGQRPLVRTLALAAGWTAVALLGTFALDPFRNYQLALVAAYLCATAGLTVLVGATGQLSLGHAALMAVGGYGYALTSNALPFEGAARFVVALLAGAAASAVVGLLLGLAAARLSGPYLAGLTLAVVVALPAVASTWSTVLHGDQGVQTDFEGVPDALRRIIALEQWQAMVAVVVAAVVVTGLALLRGGRFGLRMQAVRDDEVAARLSGIPAGRVKVLAFAASSVAAGLGGAVLCFVAQAVSPGAYTLGFSLLLVVAVVIGGLGSILGAALGSAVIVLLPWLIGRLTAGLPTDAAQRLDGNLAVLVFGLLLITVMALAPQGLHGALASRRRRRPPDTPRQIDEPAPQKVLVPTEEQR</sequence>
<feature type="transmembrane region" description="Helical" evidence="7">
    <location>
        <begin position="124"/>
        <end position="143"/>
    </location>
</feature>
<evidence type="ECO:0000256" key="6">
    <source>
        <dbReference type="SAM" id="MobiDB-lite"/>
    </source>
</evidence>
<dbReference type="PANTHER" id="PTHR30482:SF10">
    <property type="entry name" value="HIGH-AFFINITY BRANCHED-CHAIN AMINO ACID TRANSPORT PROTEIN BRAE"/>
    <property type="match status" value="1"/>
</dbReference>
<dbReference type="AlphaFoldDB" id="A0A7Y6DY04"/>
<organism evidence="8 9">
    <name type="scientific">Cellulomonas humilata</name>
    <dbReference type="NCBI Taxonomy" id="144055"/>
    <lineage>
        <taxon>Bacteria</taxon>
        <taxon>Bacillati</taxon>
        <taxon>Actinomycetota</taxon>
        <taxon>Actinomycetes</taxon>
        <taxon>Micrococcales</taxon>
        <taxon>Cellulomonadaceae</taxon>
        <taxon>Cellulomonas</taxon>
    </lineage>
</organism>
<feature type="transmembrane region" description="Helical" evidence="7">
    <location>
        <begin position="12"/>
        <end position="34"/>
    </location>
</feature>
<evidence type="ECO:0000313" key="9">
    <source>
        <dbReference type="Proteomes" id="UP000565724"/>
    </source>
</evidence>
<evidence type="ECO:0000256" key="3">
    <source>
        <dbReference type="ARBA" id="ARBA00022692"/>
    </source>
</evidence>
<keyword evidence="9" id="KW-1185">Reference proteome</keyword>
<keyword evidence="2" id="KW-1003">Cell membrane</keyword>
<evidence type="ECO:0000256" key="1">
    <source>
        <dbReference type="ARBA" id="ARBA00004651"/>
    </source>
</evidence>